<dbReference type="GeneID" id="84907316"/>
<evidence type="ECO:0000313" key="3">
    <source>
        <dbReference type="Proteomes" id="UP000003009"/>
    </source>
</evidence>
<accession>C4GHB0</accession>
<dbReference type="STRING" id="629741.GCWU000324_00242"/>
<dbReference type="AlphaFoldDB" id="C4GHB0"/>
<dbReference type="RefSeq" id="WP_003793513.1">
    <property type="nucleotide sequence ID" value="NZ_GG665871.1"/>
</dbReference>
<organism evidence="2 3">
    <name type="scientific">Kingella oralis ATCC 51147</name>
    <dbReference type="NCBI Taxonomy" id="629741"/>
    <lineage>
        <taxon>Bacteria</taxon>
        <taxon>Pseudomonadati</taxon>
        <taxon>Pseudomonadota</taxon>
        <taxon>Betaproteobacteria</taxon>
        <taxon>Neisseriales</taxon>
        <taxon>Neisseriaceae</taxon>
        <taxon>Kingella</taxon>
    </lineage>
</organism>
<dbReference type="HOGENOM" id="CLU_2734662_0_0_4"/>
<name>C4GHB0_9NEIS</name>
<reference evidence="2" key="1">
    <citation type="submission" date="2009-04" db="EMBL/GenBank/DDBJ databases">
        <authorList>
            <person name="Weinstock G."/>
            <person name="Sodergren E."/>
            <person name="Clifton S."/>
            <person name="Fulton L."/>
            <person name="Fulton B."/>
            <person name="Courtney L."/>
            <person name="Fronick C."/>
            <person name="Harrison M."/>
            <person name="Strong C."/>
            <person name="Farmer C."/>
            <person name="Delahaunty K."/>
            <person name="Markovic C."/>
            <person name="Hall O."/>
            <person name="Minx P."/>
            <person name="Tomlinson C."/>
            <person name="Mitreva M."/>
            <person name="Nelson J."/>
            <person name="Hou S."/>
            <person name="Wollam A."/>
            <person name="Pepin K.H."/>
            <person name="Johnson M."/>
            <person name="Bhonagiri V."/>
            <person name="Nash W.E."/>
            <person name="Warren W."/>
            <person name="Chinwalla A."/>
            <person name="Mardis E.R."/>
            <person name="Wilson R.K."/>
        </authorList>
    </citation>
    <scope>NUCLEOTIDE SEQUENCE [LARGE SCALE GENOMIC DNA]</scope>
    <source>
        <strain evidence="2">ATCC 51147</strain>
    </source>
</reference>
<dbReference type="EMBL" id="ACJW02000002">
    <property type="protein sequence ID" value="EEP68348.1"/>
    <property type="molecule type" value="Genomic_DNA"/>
</dbReference>
<evidence type="ECO:0000313" key="2">
    <source>
        <dbReference type="EMBL" id="EEP68348.1"/>
    </source>
</evidence>
<proteinExistence type="predicted"/>
<gene>
    <name evidence="2" type="ORF">GCWU000324_00242</name>
</gene>
<keyword evidence="3" id="KW-1185">Reference proteome</keyword>
<sequence length="71" mass="7690">MPVIKGSLKTPFARFQAAFCLPDLDACEQAERVEAGASASSCFQAACSSRPRQPENPAHPTRPQNFALLQK</sequence>
<feature type="region of interest" description="Disordered" evidence="1">
    <location>
        <begin position="48"/>
        <end position="71"/>
    </location>
</feature>
<dbReference type="Proteomes" id="UP000003009">
    <property type="component" value="Unassembled WGS sequence"/>
</dbReference>
<comment type="caution">
    <text evidence="2">The sequence shown here is derived from an EMBL/GenBank/DDBJ whole genome shotgun (WGS) entry which is preliminary data.</text>
</comment>
<evidence type="ECO:0000256" key="1">
    <source>
        <dbReference type="SAM" id="MobiDB-lite"/>
    </source>
</evidence>
<protein>
    <submittedName>
        <fullName evidence="2">Uncharacterized protein</fullName>
    </submittedName>
</protein>